<sequence>MQPEQKKARIQQITASQELKRSTPKIQLRWRIPGERQTLLHRRSKEFSTRRMKTVSVSSKEDASMTETGNDDTEPLQQPEVMIYGNTLNVIQYLHSK</sequence>
<dbReference type="AlphaFoldDB" id="A0A453ETC5"/>
<accession>A0A453ETC5</accession>
<feature type="region of interest" description="Disordered" evidence="1">
    <location>
        <begin position="45"/>
        <end position="78"/>
    </location>
</feature>
<reference evidence="3" key="2">
    <citation type="journal article" date="2017" name="Nat. Plants">
        <title>The Aegilops tauschii genome reveals multiple impacts of transposons.</title>
        <authorList>
            <person name="Zhao G."/>
            <person name="Zou C."/>
            <person name="Li K."/>
            <person name="Wang K."/>
            <person name="Li T."/>
            <person name="Gao L."/>
            <person name="Zhang X."/>
            <person name="Wang H."/>
            <person name="Yang Z."/>
            <person name="Liu X."/>
            <person name="Jiang W."/>
            <person name="Mao L."/>
            <person name="Kong X."/>
            <person name="Jiao Y."/>
            <person name="Jia J."/>
        </authorList>
    </citation>
    <scope>NUCLEOTIDE SEQUENCE [LARGE SCALE GENOMIC DNA]</scope>
    <source>
        <strain evidence="3">cv. AL8/78</strain>
    </source>
</reference>
<reference evidence="2" key="4">
    <citation type="submission" date="2019-03" db="UniProtKB">
        <authorList>
            <consortium name="EnsemblPlants"/>
        </authorList>
    </citation>
    <scope>IDENTIFICATION</scope>
</reference>
<dbReference type="Proteomes" id="UP000015105">
    <property type="component" value="Chromosome 3D"/>
</dbReference>
<protein>
    <submittedName>
        <fullName evidence="2">Uncharacterized protein</fullName>
    </submittedName>
</protein>
<keyword evidence="3" id="KW-1185">Reference proteome</keyword>
<name>A0A453ETC5_AEGTS</name>
<reference evidence="2" key="5">
    <citation type="journal article" date="2021" name="G3 (Bethesda)">
        <title>Aegilops tauschii genome assembly Aet v5.0 features greater sequence contiguity and improved annotation.</title>
        <authorList>
            <person name="Wang L."/>
            <person name="Zhu T."/>
            <person name="Rodriguez J.C."/>
            <person name="Deal K.R."/>
            <person name="Dubcovsky J."/>
            <person name="McGuire P.E."/>
            <person name="Lux T."/>
            <person name="Spannagl M."/>
            <person name="Mayer K.F.X."/>
            <person name="Baldrich P."/>
            <person name="Meyers B.C."/>
            <person name="Huo N."/>
            <person name="Gu Y.Q."/>
            <person name="Zhou H."/>
            <person name="Devos K.M."/>
            <person name="Bennetzen J.L."/>
            <person name="Unver T."/>
            <person name="Budak H."/>
            <person name="Gulick P.J."/>
            <person name="Galiba G."/>
            <person name="Kalapos B."/>
            <person name="Nelson D.R."/>
            <person name="Li P."/>
            <person name="You F.M."/>
            <person name="Luo M.C."/>
            <person name="Dvorak J."/>
        </authorList>
    </citation>
    <scope>NUCLEOTIDE SEQUENCE [LARGE SCALE GENOMIC DNA]</scope>
    <source>
        <strain evidence="2">cv. AL8/78</strain>
    </source>
</reference>
<evidence type="ECO:0000313" key="3">
    <source>
        <dbReference type="Proteomes" id="UP000015105"/>
    </source>
</evidence>
<reference evidence="2" key="3">
    <citation type="journal article" date="2017" name="Nature">
        <title>Genome sequence of the progenitor of the wheat D genome Aegilops tauschii.</title>
        <authorList>
            <person name="Luo M.C."/>
            <person name="Gu Y.Q."/>
            <person name="Puiu D."/>
            <person name="Wang H."/>
            <person name="Twardziok S.O."/>
            <person name="Deal K.R."/>
            <person name="Huo N."/>
            <person name="Zhu T."/>
            <person name="Wang L."/>
            <person name="Wang Y."/>
            <person name="McGuire P.E."/>
            <person name="Liu S."/>
            <person name="Long H."/>
            <person name="Ramasamy R.K."/>
            <person name="Rodriguez J.C."/>
            <person name="Van S.L."/>
            <person name="Yuan L."/>
            <person name="Wang Z."/>
            <person name="Xia Z."/>
            <person name="Xiao L."/>
            <person name="Anderson O.D."/>
            <person name="Ouyang S."/>
            <person name="Liang Y."/>
            <person name="Zimin A.V."/>
            <person name="Pertea G."/>
            <person name="Qi P."/>
            <person name="Bennetzen J.L."/>
            <person name="Dai X."/>
            <person name="Dawson M.W."/>
            <person name="Muller H.G."/>
            <person name="Kugler K."/>
            <person name="Rivarola-Duarte L."/>
            <person name="Spannagl M."/>
            <person name="Mayer K.F.X."/>
            <person name="Lu F.H."/>
            <person name="Bevan M.W."/>
            <person name="Leroy P."/>
            <person name="Li P."/>
            <person name="You F.M."/>
            <person name="Sun Q."/>
            <person name="Liu Z."/>
            <person name="Lyons E."/>
            <person name="Wicker T."/>
            <person name="Salzberg S.L."/>
            <person name="Devos K.M."/>
            <person name="Dvorak J."/>
        </authorList>
    </citation>
    <scope>NUCLEOTIDE SEQUENCE [LARGE SCALE GENOMIC DNA]</scope>
    <source>
        <strain evidence="2">cv. AL8/78</strain>
    </source>
</reference>
<evidence type="ECO:0000313" key="2">
    <source>
        <dbReference type="EnsemblPlants" id="AET3Gv20451800.1"/>
    </source>
</evidence>
<evidence type="ECO:0000256" key="1">
    <source>
        <dbReference type="SAM" id="MobiDB-lite"/>
    </source>
</evidence>
<dbReference type="EnsemblPlants" id="AET3Gv20451800.1">
    <property type="protein sequence ID" value="AET3Gv20451800.1"/>
    <property type="gene ID" value="AET3Gv20451800"/>
</dbReference>
<proteinExistence type="predicted"/>
<reference evidence="3" key="1">
    <citation type="journal article" date="2014" name="Science">
        <title>Ancient hybridizations among the ancestral genomes of bread wheat.</title>
        <authorList>
            <consortium name="International Wheat Genome Sequencing Consortium,"/>
            <person name="Marcussen T."/>
            <person name="Sandve S.R."/>
            <person name="Heier L."/>
            <person name="Spannagl M."/>
            <person name="Pfeifer M."/>
            <person name="Jakobsen K.S."/>
            <person name="Wulff B.B."/>
            <person name="Steuernagel B."/>
            <person name="Mayer K.F."/>
            <person name="Olsen O.A."/>
        </authorList>
    </citation>
    <scope>NUCLEOTIDE SEQUENCE [LARGE SCALE GENOMIC DNA]</scope>
    <source>
        <strain evidence="3">cv. AL8/78</strain>
    </source>
</reference>
<dbReference type="Gramene" id="AET3Gv20451800.1">
    <property type="protein sequence ID" value="AET3Gv20451800.1"/>
    <property type="gene ID" value="AET3Gv20451800"/>
</dbReference>
<organism evidence="2 3">
    <name type="scientific">Aegilops tauschii subsp. strangulata</name>
    <name type="common">Goatgrass</name>
    <dbReference type="NCBI Taxonomy" id="200361"/>
    <lineage>
        <taxon>Eukaryota</taxon>
        <taxon>Viridiplantae</taxon>
        <taxon>Streptophyta</taxon>
        <taxon>Embryophyta</taxon>
        <taxon>Tracheophyta</taxon>
        <taxon>Spermatophyta</taxon>
        <taxon>Magnoliopsida</taxon>
        <taxon>Liliopsida</taxon>
        <taxon>Poales</taxon>
        <taxon>Poaceae</taxon>
        <taxon>BOP clade</taxon>
        <taxon>Pooideae</taxon>
        <taxon>Triticodae</taxon>
        <taxon>Triticeae</taxon>
        <taxon>Triticinae</taxon>
        <taxon>Aegilops</taxon>
    </lineage>
</organism>